<organism evidence="2 3">
    <name type="scientific">Elysia crispata</name>
    <name type="common">lettuce slug</name>
    <dbReference type="NCBI Taxonomy" id="231223"/>
    <lineage>
        <taxon>Eukaryota</taxon>
        <taxon>Metazoa</taxon>
        <taxon>Spiralia</taxon>
        <taxon>Lophotrochozoa</taxon>
        <taxon>Mollusca</taxon>
        <taxon>Gastropoda</taxon>
        <taxon>Heterobranchia</taxon>
        <taxon>Euthyneura</taxon>
        <taxon>Panpulmonata</taxon>
        <taxon>Sacoglossa</taxon>
        <taxon>Placobranchoidea</taxon>
        <taxon>Plakobranchidae</taxon>
        <taxon>Elysia</taxon>
    </lineage>
</organism>
<gene>
    <name evidence="2" type="ORF">RRG08_053731</name>
</gene>
<proteinExistence type="predicted"/>
<protein>
    <submittedName>
        <fullName evidence="2">Uncharacterized protein</fullName>
    </submittedName>
</protein>
<evidence type="ECO:0000313" key="2">
    <source>
        <dbReference type="EMBL" id="KAK3722613.1"/>
    </source>
</evidence>
<feature type="compositionally biased region" description="Basic and acidic residues" evidence="1">
    <location>
        <begin position="295"/>
        <end position="305"/>
    </location>
</feature>
<feature type="region of interest" description="Disordered" evidence="1">
    <location>
        <begin position="268"/>
        <end position="305"/>
    </location>
</feature>
<dbReference type="AlphaFoldDB" id="A0AAE0XX35"/>
<keyword evidence="3" id="KW-1185">Reference proteome</keyword>
<dbReference type="EMBL" id="JAWDGP010007370">
    <property type="protein sequence ID" value="KAK3722613.1"/>
    <property type="molecule type" value="Genomic_DNA"/>
</dbReference>
<evidence type="ECO:0000313" key="3">
    <source>
        <dbReference type="Proteomes" id="UP001283361"/>
    </source>
</evidence>
<reference evidence="2" key="1">
    <citation type="journal article" date="2023" name="G3 (Bethesda)">
        <title>A reference genome for the long-term kleptoplast-retaining sea slug Elysia crispata morphotype clarki.</title>
        <authorList>
            <person name="Eastman K.E."/>
            <person name="Pendleton A.L."/>
            <person name="Shaikh M.A."/>
            <person name="Suttiyut T."/>
            <person name="Ogas R."/>
            <person name="Tomko P."/>
            <person name="Gavelis G."/>
            <person name="Widhalm J.R."/>
            <person name="Wisecaver J.H."/>
        </authorList>
    </citation>
    <scope>NUCLEOTIDE SEQUENCE</scope>
    <source>
        <strain evidence="2">ECLA1</strain>
    </source>
</reference>
<sequence>MKAISAGWRLQSRAKGGRWDEGYISRLETAVKAEGGEQAGDRSLGLGEGRWDEGYISRLETVVSGWGEEGGMKVISGGWRPQSGAGGEQAGDRSLGLREGRWDEGYISRLEISVWSRGRGGGMKVISAGWRPQSGAEGGEQAGDRSLGLGEGRWDEDYISRLETAVFGFGGRCDEDYISRLEFAVWGLEGDGMKAISAGWRPQSGVGGGEGRRLESAVWGWGEEGGIKAISAGWRPQSGAGGGRWDKGYISRLETAVWDWEGGGMKTISAGWRPQSRAGGEEGGMKAISSGWRPQSRDAGGRKVG</sequence>
<comment type="caution">
    <text evidence="2">The sequence shown here is derived from an EMBL/GenBank/DDBJ whole genome shotgun (WGS) entry which is preliminary data.</text>
</comment>
<accession>A0AAE0XX35</accession>
<name>A0AAE0XX35_9GAST</name>
<dbReference type="Proteomes" id="UP001283361">
    <property type="component" value="Unassembled WGS sequence"/>
</dbReference>
<evidence type="ECO:0000256" key="1">
    <source>
        <dbReference type="SAM" id="MobiDB-lite"/>
    </source>
</evidence>